<dbReference type="AlphaFoldDB" id="A0AAU0UVY5"/>
<dbReference type="EMBL" id="CP121694">
    <property type="protein sequence ID" value="WRO23488.1"/>
    <property type="molecule type" value="Genomic_DNA"/>
</dbReference>
<dbReference type="RefSeq" id="WP_366922871.1">
    <property type="nucleotide sequence ID" value="NZ_CP121694.1"/>
</dbReference>
<evidence type="ECO:0000313" key="1">
    <source>
        <dbReference type="EMBL" id="WRO23488.1"/>
    </source>
</evidence>
<accession>A0AAU0UVY5</accession>
<protein>
    <submittedName>
        <fullName evidence="1">Uncharacterized protein</fullName>
    </submittedName>
</protein>
<dbReference type="Proteomes" id="UP001329915">
    <property type="component" value="Chromosome"/>
</dbReference>
<gene>
    <name evidence="1" type="ORF">MFMK1_003348</name>
</gene>
<dbReference type="KEGG" id="dbc:MFMK1_003348"/>
<name>A0AAU0UVY5_9FIRM</name>
<reference evidence="1 2" key="1">
    <citation type="submission" date="2023-04" db="EMBL/GenBank/DDBJ databases">
        <authorList>
            <person name="Hsu D."/>
        </authorList>
    </citation>
    <scope>NUCLEOTIDE SEQUENCE [LARGE SCALE GENOMIC DNA]</scope>
    <source>
        <strain evidence="1 2">MK1</strain>
    </source>
</reference>
<sequence>MENGDILIGLEGEKLTNHFDFYAVFASSIEYSVRYKSQEIGSVSAAFPVGFRFALAGLTWQVVEVDNDRQNIYVEPIKGISRRPLMQGKFNEYTPPEILRKEYIADYIDVDDMKASL</sequence>
<keyword evidence="2" id="KW-1185">Reference proteome</keyword>
<proteinExistence type="predicted"/>
<organism evidence="1 2">
    <name type="scientific">Metallumcola ferriviriculae</name>
    <dbReference type="NCBI Taxonomy" id="3039180"/>
    <lineage>
        <taxon>Bacteria</taxon>
        <taxon>Bacillati</taxon>
        <taxon>Bacillota</taxon>
        <taxon>Clostridia</taxon>
        <taxon>Neomoorellales</taxon>
        <taxon>Desulfitibacteraceae</taxon>
        <taxon>Metallumcola</taxon>
    </lineage>
</organism>
<evidence type="ECO:0000313" key="2">
    <source>
        <dbReference type="Proteomes" id="UP001329915"/>
    </source>
</evidence>